<dbReference type="AlphaFoldDB" id="A0A0A8ZV02"/>
<accession>A0A0A8ZV02</accession>
<evidence type="ECO:0000256" key="1">
    <source>
        <dbReference type="SAM" id="MobiDB-lite"/>
    </source>
</evidence>
<sequence length="29" mass="3168">MSIFNMFRAKRAANSGRCNGDDGSQMKAC</sequence>
<name>A0A0A8ZV02_ARUDO</name>
<proteinExistence type="predicted"/>
<dbReference type="EMBL" id="GBRH01255294">
    <property type="protein sequence ID" value="JAD42601.1"/>
    <property type="molecule type" value="Transcribed_RNA"/>
</dbReference>
<reference evidence="2" key="2">
    <citation type="journal article" date="2015" name="Data Brief">
        <title>Shoot transcriptome of the giant reed, Arundo donax.</title>
        <authorList>
            <person name="Barrero R.A."/>
            <person name="Guerrero F.D."/>
            <person name="Moolhuijzen P."/>
            <person name="Goolsby J.A."/>
            <person name="Tidwell J."/>
            <person name="Bellgard S.E."/>
            <person name="Bellgard M.I."/>
        </authorList>
    </citation>
    <scope>NUCLEOTIDE SEQUENCE</scope>
    <source>
        <tissue evidence="2">Shoot tissue taken approximately 20 cm above the soil surface</tissue>
    </source>
</reference>
<feature type="region of interest" description="Disordered" evidence="1">
    <location>
        <begin position="10"/>
        <end position="29"/>
    </location>
</feature>
<organism evidence="2">
    <name type="scientific">Arundo donax</name>
    <name type="common">Giant reed</name>
    <name type="synonym">Donax arundinaceus</name>
    <dbReference type="NCBI Taxonomy" id="35708"/>
    <lineage>
        <taxon>Eukaryota</taxon>
        <taxon>Viridiplantae</taxon>
        <taxon>Streptophyta</taxon>
        <taxon>Embryophyta</taxon>
        <taxon>Tracheophyta</taxon>
        <taxon>Spermatophyta</taxon>
        <taxon>Magnoliopsida</taxon>
        <taxon>Liliopsida</taxon>
        <taxon>Poales</taxon>
        <taxon>Poaceae</taxon>
        <taxon>PACMAD clade</taxon>
        <taxon>Arundinoideae</taxon>
        <taxon>Arundineae</taxon>
        <taxon>Arundo</taxon>
    </lineage>
</organism>
<reference evidence="2" key="1">
    <citation type="submission" date="2014-09" db="EMBL/GenBank/DDBJ databases">
        <authorList>
            <person name="Magalhaes I.L.F."/>
            <person name="Oliveira U."/>
            <person name="Santos F.R."/>
            <person name="Vidigal T.H.D.A."/>
            <person name="Brescovit A.D."/>
            <person name="Santos A.J."/>
        </authorList>
    </citation>
    <scope>NUCLEOTIDE SEQUENCE</scope>
    <source>
        <tissue evidence="2">Shoot tissue taken approximately 20 cm above the soil surface</tissue>
    </source>
</reference>
<protein>
    <submittedName>
        <fullName evidence="2">Uncharacterized protein</fullName>
    </submittedName>
</protein>
<evidence type="ECO:0000313" key="2">
    <source>
        <dbReference type="EMBL" id="JAD42601.1"/>
    </source>
</evidence>